<keyword evidence="1" id="KW-0812">Transmembrane</keyword>
<name>A0AAE0C317_9CHLO</name>
<keyword evidence="1" id="KW-0472">Membrane</keyword>
<evidence type="ECO:0000313" key="3">
    <source>
        <dbReference type="Proteomes" id="UP001190700"/>
    </source>
</evidence>
<proteinExistence type="predicted"/>
<evidence type="ECO:0000313" key="2">
    <source>
        <dbReference type="EMBL" id="KAK3246402.1"/>
    </source>
</evidence>
<keyword evidence="1" id="KW-1133">Transmembrane helix</keyword>
<keyword evidence="3" id="KW-1185">Reference proteome</keyword>
<dbReference type="EMBL" id="LGRX02029859">
    <property type="protein sequence ID" value="KAK3246402.1"/>
    <property type="molecule type" value="Genomic_DNA"/>
</dbReference>
<comment type="caution">
    <text evidence="2">The sequence shown here is derived from an EMBL/GenBank/DDBJ whole genome shotgun (WGS) entry which is preliminary data.</text>
</comment>
<dbReference type="Proteomes" id="UP001190700">
    <property type="component" value="Unassembled WGS sequence"/>
</dbReference>
<organism evidence="2 3">
    <name type="scientific">Cymbomonas tetramitiformis</name>
    <dbReference type="NCBI Taxonomy" id="36881"/>
    <lineage>
        <taxon>Eukaryota</taxon>
        <taxon>Viridiplantae</taxon>
        <taxon>Chlorophyta</taxon>
        <taxon>Pyramimonadophyceae</taxon>
        <taxon>Pyramimonadales</taxon>
        <taxon>Pyramimonadaceae</taxon>
        <taxon>Cymbomonas</taxon>
    </lineage>
</organism>
<sequence>MGLGGVSDNPHTQELRLCMGVGGLLGADKAGGAWTFYEGGRKATILNKVDCQVAMEVCSSLLSCGGARSQHQAYAILKSDRRSYLPKALPSLSRVHTSLAKTSYRIPIRDHRLSLSKTSLAKRKPPTQCTSAADNVRPETEIDPLYLPSGWKKMAPLGHATSLGIASLLLATVFHTDLSPIYRLSVLTYAISTSTEWAIHKYYMHRTDEVHLLHHRETNRDMTMPKSFNIDAVQFPLSATAGIFFTYIMLLCTLIFCLQLEIPYWYTIPCMCVVSFLHSGLWNTLHPDTHDIVMNGGDTISDSQSFGYTPWLPRQSAVWRWLIVNHTGHHTITGNYNCVFPGMDHIMGTFWHRK</sequence>
<feature type="transmembrane region" description="Helical" evidence="1">
    <location>
        <begin position="235"/>
        <end position="257"/>
    </location>
</feature>
<protein>
    <submittedName>
        <fullName evidence="2">Uncharacterized protein</fullName>
    </submittedName>
</protein>
<gene>
    <name evidence="2" type="ORF">CYMTET_44062</name>
</gene>
<accession>A0AAE0C317</accession>
<evidence type="ECO:0000256" key="1">
    <source>
        <dbReference type="SAM" id="Phobius"/>
    </source>
</evidence>
<reference evidence="2 3" key="1">
    <citation type="journal article" date="2015" name="Genome Biol. Evol.">
        <title>Comparative Genomics of a Bacterivorous Green Alga Reveals Evolutionary Causalities and Consequences of Phago-Mixotrophic Mode of Nutrition.</title>
        <authorList>
            <person name="Burns J.A."/>
            <person name="Paasch A."/>
            <person name="Narechania A."/>
            <person name="Kim E."/>
        </authorList>
    </citation>
    <scope>NUCLEOTIDE SEQUENCE [LARGE SCALE GENOMIC DNA]</scope>
    <source>
        <strain evidence="2 3">PLY_AMNH</strain>
    </source>
</reference>
<dbReference type="AlphaFoldDB" id="A0AAE0C317"/>